<gene>
    <name evidence="13" type="ORF">SPSK_00470</name>
</gene>
<reference evidence="13 14" key="2">
    <citation type="journal article" date="2015" name="Eukaryot. Cell">
        <title>Asexual propagation of a virulent clone complex in a human and feline outbreak of sporotrichosis.</title>
        <authorList>
            <person name="Teixeira Mde M."/>
            <person name="Rodrigues A.M."/>
            <person name="Tsui C.K."/>
            <person name="de Almeida L.G."/>
            <person name="Van Diepeningen A.D."/>
            <person name="van den Ende B.G."/>
            <person name="Fernandes G.F."/>
            <person name="Kano R."/>
            <person name="Hamelin R.C."/>
            <person name="Lopes-Bezerra L.M."/>
            <person name="Vasconcelos A.T."/>
            <person name="de Hoog S."/>
            <person name="de Camargo Z.P."/>
            <person name="Felipe M.S."/>
        </authorList>
    </citation>
    <scope>NUCLEOTIDE SEQUENCE [LARGE SCALE GENOMIC DNA]</scope>
    <source>
        <strain evidence="13 14">1099-18</strain>
    </source>
</reference>
<proteinExistence type="inferred from homology"/>
<evidence type="ECO:0000256" key="10">
    <source>
        <dbReference type="PROSITE-ProRule" id="PRU00703"/>
    </source>
</evidence>
<dbReference type="Pfam" id="PF00571">
    <property type="entry name" value="CBS"/>
    <property type="match status" value="1"/>
</dbReference>
<dbReference type="GeneID" id="27662716"/>
<sequence>MESSTPPTAERGAGGAATGSGSSSTSSLNVGGATQTSSGSTAGAVPERSPSRSSLRHSHSHSHSSSSHRQSFAENLRNPPPSPRSLRQPSFATQVHGLLNHPPPQRQPNPRFAGRDWHDISLGELVSEEDIRWATLDTSVEDCTKTLLRNSSTAGAVLVRNGLSDKMAVSTFDYNDLNAYLLVVIGMANPDPEQVIVYQSIAQRAQDRVAIPIRDVLPICHKEPLATLSYNDDLLAAIEVFGSGARRVIVTNANATEVVGVLSQLQLIQFFWNEAVNFPQIDRLYAATLRDLRIGSQEIIAINADRPLSDALTLMNSEGLTSVAVVDNGLNVVGNISTRDVQHLTSVTSFPLLQSSCMHFISVILSERGVEEGRDSFPVFHVNPHSTLAHTVAKLVATRAHRMWVVESPSPSPSAPHTPLLSPVQTASSTVSSASIATPSGSGHSRTASGTGIPGGPTTANGTGEGHSRRESTVLTTAATTVTVAPQSPIPLPGGNGGNAPAFASVPASSLPGAHLSGRLTGVVSLTDILNLFAKTTGLRPSDPADIRARRRRSSSSSLRPSIDGARTSVDLRR</sequence>
<dbReference type="KEGG" id="ssck:SPSK_00470"/>
<dbReference type="VEuPathDB" id="FungiDB:SPSK_00470"/>
<dbReference type="Gene3D" id="3.10.580.10">
    <property type="entry name" value="CBS-domain"/>
    <property type="match status" value="2"/>
</dbReference>
<evidence type="ECO:0000256" key="6">
    <source>
        <dbReference type="ARBA" id="ARBA00022490"/>
    </source>
</evidence>
<evidence type="ECO:0000256" key="3">
    <source>
        <dbReference type="ARBA" id="ARBA00006624"/>
    </source>
</evidence>
<dbReference type="OrthoDB" id="449052at2759"/>
<feature type="domain" description="CBS" evidence="12">
    <location>
        <begin position="295"/>
        <end position="352"/>
    </location>
</feature>
<evidence type="ECO:0000256" key="11">
    <source>
        <dbReference type="SAM" id="MobiDB-lite"/>
    </source>
</evidence>
<reference evidence="13 14" key="1">
    <citation type="journal article" date="2014" name="BMC Genomics">
        <title>Comparative genomics of the major fungal agents of human and animal Sporotrichosis: Sporothrix schenckii and Sporothrix brasiliensis.</title>
        <authorList>
            <person name="Teixeira M.M."/>
            <person name="de Almeida L.G."/>
            <person name="Kubitschek-Barreira P."/>
            <person name="Alves F.L."/>
            <person name="Kioshima E.S."/>
            <person name="Abadio A.K."/>
            <person name="Fernandes L."/>
            <person name="Derengowski L.S."/>
            <person name="Ferreira K.S."/>
            <person name="Souza R.C."/>
            <person name="Ruiz J.C."/>
            <person name="de Andrade N.C."/>
            <person name="Paes H.C."/>
            <person name="Nicola A.M."/>
            <person name="Albuquerque P."/>
            <person name="Gerber A.L."/>
            <person name="Martins V.P."/>
            <person name="Peconick L.D."/>
            <person name="Neto A.V."/>
            <person name="Chaucanez C.B."/>
            <person name="Silva P.A."/>
            <person name="Cunha O.L."/>
            <person name="de Oliveira F.F."/>
            <person name="dos Santos T.C."/>
            <person name="Barros A.L."/>
            <person name="Soares M.A."/>
            <person name="de Oliveira L.M."/>
            <person name="Marini M.M."/>
            <person name="Villalobos-Duno H."/>
            <person name="Cunha M.M."/>
            <person name="de Hoog S."/>
            <person name="da Silveira J.F."/>
            <person name="Henrissat B."/>
            <person name="Nino-Vega G.A."/>
            <person name="Cisalpino P.S."/>
            <person name="Mora-Montes H.M."/>
            <person name="Almeida S.R."/>
            <person name="Stajich J.E."/>
            <person name="Lopes-Bezerra L.M."/>
            <person name="Vasconcelos A.T."/>
            <person name="Felipe M.S."/>
        </authorList>
    </citation>
    <scope>NUCLEOTIDE SEQUENCE [LARGE SCALE GENOMIC DNA]</scope>
    <source>
        <strain evidence="13 14">1099-18</strain>
    </source>
</reference>
<feature type="region of interest" description="Disordered" evidence="11">
    <location>
        <begin position="537"/>
        <end position="574"/>
    </location>
</feature>
<dbReference type="GO" id="GO:0004865">
    <property type="term" value="F:protein serine/threonine phosphatase inhibitor activity"/>
    <property type="evidence" value="ECO:0007669"/>
    <property type="project" value="TreeGrafter"/>
</dbReference>
<dbReference type="EMBL" id="AXCR01000012">
    <property type="protein sequence ID" value="KJR80042.1"/>
    <property type="molecule type" value="Genomic_DNA"/>
</dbReference>
<dbReference type="InterPro" id="IPR046342">
    <property type="entry name" value="CBS_dom_sf"/>
</dbReference>
<evidence type="ECO:0000256" key="4">
    <source>
        <dbReference type="ARBA" id="ARBA00014106"/>
    </source>
</evidence>
<dbReference type="PROSITE" id="PS51371">
    <property type="entry name" value="CBS"/>
    <property type="match status" value="1"/>
</dbReference>
<dbReference type="InterPro" id="IPR016711">
    <property type="entry name" value="Ssd23"/>
</dbReference>
<evidence type="ECO:0000256" key="7">
    <source>
        <dbReference type="ARBA" id="ARBA00022737"/>
    </source>
</evidence>
<feature type="compositionally biased region" description="Polar residues" evidence="11">
    <location>
        <begin position="28"/>
        <end position="41"/>
    </location>
</feature>
<dbReference type="PIRSF" id="PIRSF018148">
    <property type="entry name" value="UCP018148_CBS_YBR214w"/>
    <property type="match status" value="1"/>
</dbReference>
<evidence type="ECO:0000259" key="12">
    <source>
        <dbReference type="PROSITE" id="PS51371"/>
    </source>
</evidence>
<dbReference type="GO" id="GO:0030071">
    <property type="term" value="P:regulation of mitotic metaphase/anaphase transition"/>
    <property type="evidence" value="ECO:0007669"/>
    <property type="project" value="InterPro"/>
</dbReference>
<dbReference type="AlphaFoldDB" id="A0A0F2LRB2"/>
<protein>
    <recommendedName>
        <fullName evidence="4">Protein SDS23</fullName>
    </recommendedName>
    <alternativeName>
        <fullName evidence="5">Protein sds23</fullName>
    </alternativeName>
</protein>
<dbReference type="GO" id="GO:0042149">
    <property type="term" value="P:cellular response to glucose starvation"/>
    <property type="evidence" value="ECO:0007669"/>
    <property type="project" value="UniProtKB-UniRule"/>
</dbReference>
<comment type="subcellular location">
    <subcellularLocation>
        <location evidence="2 9">Cytoplasm</location>
    </subcellularLocation>
</comment>
<evidence type="ECO:0000256" key="8">
    <source>
        <dbReference type="ARBA" id="ARBA00023122"/>
    </source>
</evidence>
<organism evidence="13 14">
    <name type="scientific">Sporothrix schenckii 1099-18</name>
    <dbReference type="NCBI Taxonomy" id="1397361"/>
    <lineage>
        <taxon>Eukaryota</taxon>
        <taxon>Fungi</taxon>
        <taxon>Dikarya</taxon>
        <taxon>Ascomycota</taxon>
        <taxon>Pezizomycotina</taxon>
        <taxon>Sordariomycetes</taxon>
        <taxon>Sordariomycetidae</taxon>
        <taxon>Ophiostomatales</taxon>
        <taxon>Ophiostomataceae</taxon>
        <taxon>Sporothrix</taxon>
    </lineage>
</organism>
<evidence type="ECO:0000256" key="9">
    <source>
        <dbReference type="PIRNR" id="PIRNR018148"/>
    </source>
</evidence>
<evidence type="ECO:0000256" key="5">
    <source>
        <dbReference type="ARBA" id="ARBA00020584"/>
    </source>
</evidence>
<evidence type="ECO:0000256" key="1">
    <source>
        <dbReference type="ARBA" id="ARBA00002656"/>
    </source>
</evidence>
<evidence type="ECO:0000313" key="14">
    <source>
        <dbReference type="Proteomes" id="UP000033710"/>
    </source>
</evidence>
<comment type="caution">
    <text evidence="13">The sequence shown here is derived from an EMBL/GenBank/DDBJ whole genome shotgun (WGS) entry which is preliminary data.</text>
</comment>
<evidence type="ECO:0000313" key="13">
    <source>
        <dbReference type="EMBL" id="KJR80042.1"/>
    </source>
</evidence>
<dbReference type="GO" id="GO:0005737">
    <property type="term" value="C:cytoplasm"/>
    <property type="evidence" value="ECO:0007669"/>
    <property type="project" value="UniProtKB-SubCell"/>
</dbReference>
<keyword evidence="6 9" id="KW-0963">Cytoplasm</keyword>
<dbReference type="CDD" id="cd02205">
    <property type="entry name" value="CBS_pair_SF"/>
    <property type="match status" value="1"/>
</dbReference>
<keyword evidence="7" id="KW-0677">Repeat</keyword>
<feature type="compositionally biased region" description="Polar residues" evidence="11">
    <location>
        <begin position="441"/>
        <end position="450"/>
    </location>
</feature>
<name>A0A0F2LRB2_SPOSC</name>
<comment type="function">
    <text evidence="1 9">Involved in DNA replication and cell separation.</text>
</comment>
<dbReference type="PANTHER" id="PTHR13780:SF36">
    <property type="entry name" value="CBS DOMAIN-CONTAINING PROTEIN"/>
    <property type="match status" value="1"/>
</dbReference>
<dbReference type="InterPro" id="IPR000644">
    <property type="entry name" value="CBS_dom"/>
</dbReference>
<dbReference type="InterPro" id="IPR050511">
    <property type="entry name" value="AMPK_gamma/SDS23_families"/>
</dbReference>
<feature type="compositionally biased region" description="Low complexity" evidence="11">
    <location>
        <begin position="417"/>
        <end position="440"/>
    </location>
</feature>
<comment type="similarity">
    <text evidence="3 9">Belongs to the SDS23 family.</text>
</comment>
<dbReference type="SMART" id="SM00116">
    <property type="entry name" value="CBS"/>
    <property type="match status" value="2"/>
</dbReference>
<keyword evidence="8 10" id="KW-0129">CBS domain</keyword>
<dbReference type="RefSeq" id="XP_016582718.1">
    <property type="nucleotide sequence ID" value="XM_016727439.1"/>
</dbReference>
<feature type="region of interest" description="Disordered" evidence="11">
    <location>
        <begin position="407"/>
        <end position="473"/>
    </location>
</feature>
<dbReference type="PANTHER" id="PTHR13780">
    <property type="entry name" value="AMP-ACTIVATED PROTEIN KINASE, GAMMA REGULATORY SUBUNIT"/>
    <property type="match status" value="1"/>
</dbReference>
<dbReference type="Proteomes" id="UP000033710">
    <property type="component" value="Unassembled WGS sequence"/>
</dbReference>
<feature type="region of interest" description="Disordered" evidence="11">
    <location>
        <begin position="1"/>
        <end position="115"/>
    </location>
</feature>
<dbReference type="SUPFAM" id="SSF54631">
    <property type="entry name" value="CBS-domain pair"/>
    <property type="match status" value="2"/>
</dbReference>
<accession>A0A0F2LRB2</accession>
<evidence type="ECO:0000256" key="2">
    <source>
        <dbReference type="ARBA" id="ARBA00004496"/>
    </source>
</evidence>
<feature type="compositionally biased region" description="Low complexity" evidence="11">
    <location>
        <begin position="555"/>
        <end position="564"/>
    </location>
</feature>